<evidence type="ECO:0000259" key="2">
    <source>
        <dbReference type="Pfam" id="PF00561"/>
    </source>
</evidence>
<organism evidence="3 4">
    <name type="scientific">Candidatus Dechloromonas phosphorivorans</name>
    <dbReference type="NCBI Taxonomy" id="2899244"/>
    <lineage>
        <taxon>Bacteria</taxon>
        <taxon>Pseudomonadati</taxon>
        <taxon>Pseudomonadota</taxon>
        <taxon>Betaproteobacteria</taxon>
        <taxon>Rhodocyclales</taxon>
        <taxon>Azonexaceae</taxon>
        <taxon>Dechloromonas</taxon>
    </lineage>
</organism>
<keyword evidence="3" id="KW-0378">Hydrolase</keyword>
<reference evidence="3 4" key="1">
    <citation type="submission" date="2020-10" db="EMBL/GenBank/DDBJ databases">
        <title>Connecting structure to function with the recovery of over 1000 high-quality activated sludge metagenome-assembled genomes encoding full-length rRNA genes using long-read sequencing.</title>
        <authorList>
            <person name="Singleton C.M."/>
            <person name="Petriglieri F."/>
            <person name="Kristensen J.M."/>
            <person name="Kirkegaard R.H."/>
            <person name="Michaelsen T.Y."/>
            <person name="Andersen M.H."/>
            <person name="Karst S.M."/>
            <person name="Dueholm M.S."/>
            <person name="Nielsen P.H."/>
            <person name="Albertsen M."/>
        </authorList>
    </citation>
    <scope>NUCLEOTIDE SEQUENCE [LARGE SCALE GENOMIC DNA]</scope>
    <source>
        <strain evidence="3">EsbW_18-Q3-R4-48_BATAC.463</strain>
    </source>
</reference>
<name>A0A935JV45_9RHOO</name>
<feature type="signal peptide" evidence="1">
    <location>
        <begin position="1"/>
        <end position="22"/>
    </location>
</feature>
<gene>
    <name evidence="3" type="ORF">IPJ38_04735</name>
</gene>
<dbReference type="Proteomes" id="UP000739411">
    <property type="component" value="Unassembled WGS sequence"/>
</dbReference>
<dbReference type="PANTHER" id="PTHR42886">
    <property type="entry name" value="RE40534P-RELATED"/>
    <property type="match status" value="1"/>
</dbReference>
<dbReference type="PROSITE" id="PS51257">
    <property type="entry name" value="PROKAR_LIPOPROTEIN"/>
    <property type="match status" value="1"/>
</dbReference>
<evidence type="ECO:0000256" key="1">
    <source>
        <dbReference type="SAM" id="SignalP"/>
    </source>
</evidence>
<dbReference type="PANTHER" id="PTHR42886:SF29">
    <property type="entry name" value="PUMMELIG, ISOFORM A"/>
    <property type="match status" value="1"/>
</dbReference>
<dbReference type="AlphaFoldDB" id="A0A935JV45"/>
<proteinExistence type="predicted"/>
<dbReference type="Gene3D" id="3.40.50.1820">
    <property type="entry name" value="alpha/beta hydrolase"/>
    <property type="match status" value="1"/>
</dbReference>
<evidence type="ECO:0000313" key="3">
    <source>
        <dbReference type="EMBL" id="MBK7414511.1"/>
    </source>
</evidence>
<dbReference type="SUPFAM" id="SSF53474">
    <property type="entry name" value="alpha/beta-Hydrolases"/>
    <property type="match status" value="1"/>
</dbReference>
<accession>A0A935JV45</accession>
<feature type="domain" description="AB hydrolase-1" evidence="2">
    <location>
        <begin position="47"/>
        <end position="209"/>
    </location>
</feature>
<dbReference type="GO" id="GO:0016787">
    <property type="term" value="F:hydrolase activity"/>
    <property type="evidence" value="ECO:0007669"/>
    <property type="project" value="UniProtKB-KW"/>
</dbReference>
<evidence type="ECO:0000313" key="4">
    <source>
        <dbReference type="Proteomes" id="UP000739411"/>
    </source>
</evidence>
<dbReference type="Pfam" id="PF00561">
    <property type="entry name" value="Abhydrolase_1"/>
    <property type="match status" value="1"/>
</dbReference>
<dbReference type="EMBL" id="JADJMS010000009">
    <property type="protein sequence ID" value="MBK7414511.1"/>
    <property type="molecule type" value="Genomic_DNA"/>
</dbReference>
<keyword evidence="1" id="KW-0732">Signal</keyword>
<comment type="caution">
    <text evidence="3">The sequence shown here is derived from an EMBL/GenBank/DDBJ whole genome shotgun (WGS) entry which is preliminary data.</text>
</comment>
<dbReference type="InterPro" id="IPR029058">
    <property type="entry name" value="AB_hydrolase_fold"/>
</dbReference>
<feature type="chain" id="PRO_5037205764" evidence="1">
    <location>
        <begin position="23"/>
        <end position="285"/>
    </location>
</feature>
<protein>
    <submittedName>
        <fullName evidence="3">Alpha/beta fold hydrolase</fullName>
    </submittedName>
</protein>
<sequence>MRRAHCRLAAAFCLVLVLTGCASISGVTTSSLDGRNVEHIVAGHGTPAVVFENGLGGRLQWWAEVLPAIAQETTVFAYNRAGTGTSAETSAPRDGDAITEELRRNLRDKGIAPPYVLVGHSLGGLYMQFYARRYPEDVAGLVLVDSTHPEQLKGAGAKDNWPTWLKLMFDVSLSSAASKELAALPATGAAMLALPPLTGKPVVVLSAQKPMSETSELARDANAKRSEIVHLHPGAKQVWVDSGHAIPLEQPEAVIFAIHEVLHSVQAAKSNSLSTVGNEIRQIQK</sequence>
<dbReference type="InterPro" id="IPR000073">
    <property type="entry name" value="AB_hydrolase_1"/>
</dbReference>